<reference evidence="3 4" key="2">
    <citation type="journal article" date="2007" name="BMC Biol.">
        <title>A 100%-complete sequence reveals unusually simple genomic features in the hot-spring red alga Cyanidioschyzon merolae.</title>
        <authorList>
            <person name="Nozaki H."/>
            <person name="Takano H."/>
            <person name="Misumi O."/>
            <person name="Terasawa K."/>
            <person name="Matsuzaki M."/>
            <person name="Maruyama S."/>
            <person name="Nishida K."/>
            <person name="Yagisawa F."/>
            <person name="Yoshida Y."/>
            <person name="Fujiwara T."/>
            <person name="Takio S."/>
            <person name="Tamura K."/>
            <person name="Chung S.J."/>
            <person name="Nakamura S."/>
            <person name="Kuroiwa H."/>
            <person name="Tanaka K."/>
            <person name="Sato N."/>
            <person name="Kuroiwa T."/>
        </authorList>
    </citation>
    <scope>NUCLEOTIDE SEQUENCE [LARGE SCALE GENOMIC DNA]</scope>
    <source>
        <strain evidence="3 4">10D</strain>
    </source>
</reference>
<name>M1VIC5_CYAM1</name>
<keyword evidence="1" id="KW-0175">Coiled coil</keyword>
<keyword evidence="4" id="KW-1185">Reference proteome</keyword>
<reference evidence="3 4" key="1">
    <citation type="journal article" date="2004" name="Nature">
        <title>Genome sequence of the ultrasmall unicellular red alga Cyanidioschyzon merolae 10D.</title>
        <authorList>
            <person name="Matsuzaki M."/>
            <person name="Misumi O."/>
            <person name="Shin-i T."/>
            <person name="Maruyama S."/>
            <person name="Takahara M."/>
            <person name="Miyagishima S."/>
            <person name="Mori T."/>
            <person name="Nishida K."/>
            <person name="Yagisawa F."/>
            <person name="Nishida K."/>
            <person name="Yoshida Y."/>
            <person name="Nishimura Y."/>
            <person name="Nakao S."/>
            <person name="Kobayashi T."/>
            <person name="Momoyama Y."/>
            <person name="Higashiyama T."/>
            <person name="Minoda A."/>
            <person name="Sano M."/>
            <person name="Nomoto H."/>
            <person name="Oishi K."/>
            <person name="Hayashi H."/>
            <person name="Ohta F."/>
            <person name="Nishizaka S."/>
            <person name="Haga S."/>
            <person name="Miura S."/>
            <person name="Morishita T."/>
            <person name="Kabeya Y."/>
            <person name="Terasawa K."/>
            <person name="Suzuki Y."/>
            <person name="Ishii Y."/>
            <person name="Asakawa S."/>
            <person name="Takano H."/>
            <person name="Ohta N."/>
            <person name="Kuroiwa H."/>
            <person name="Tanaka K."/>
            <person name="Shimizu N."/>
            <person name="Sugano S."/>
            <person name="Sato N."/>
            <person name="Nozaki H."/>
            <person name="Ogasawara N."/>
            <person name="Kohara Y."/>
            <person name="Kuroiwa T."/>
        </authorList>
    </citation>
    <scope>NUCLEOTIDE SEQUENCE [LARGE SCALE GENOMIC DNA]</scope>
    <source>
        <strain evidence="3 4">10D</strain>
    </source>
</reference>
<dbReference type="RefSeq" id="XP_005539333.1">
    <property type="nucleotide sequence ID" value="XM_005539276.1"/>
</dbReference>
<evidence type="ECO:0000313" key="4">
    <source>
        <dbReference type="Proteomes" id="UP000007014"/>
    </source>
</evidence>
<sequence length="234" mass="26265">MATTEDEARTLLERFRTHLETLKRASLRDAVEQAPENCQDSSRKDVSRDGVESIPAVAQWPDGVKCAHELHMLAVLHQQLAEHFYSSLSRLRDTLGRVELLQLERSALEYQIERFRERRLYVESQRAAAKTIQILGGSGAKPENAAVLKEELQAELASREKLAAELAELGLQIEEARRRQITDEQRIQACVPAHAELERLVQALCRSLTAEHSDEVAEISTGMELGCANEKSQG</sequence>
<dbReference type="GeneID" id="16998067"/>
<dbReference type="Gramene" id="CMT339CT">
    <property type="protein sequence ID" value="CMT339CT"/>
    <property type="gene ID" value="CMT339C"/>
</dbReference>
<organism evidence="3 4">
    <name type="scientific">Cyanidioschyzon merolae (strain NIES-3377 / 10D)</name>
    <name type="common">Unicellular red alga</name>
    <dbReference type="NCBI Taxonomy" id="280699"/>
    <lineage>
        <taxon>Eukaryota</taxon>
        <taxon>Rhodophyta</taxon>
        <taxon>Bangiophyceae</taxon>
        <taxon>Cyanidiales</taxon>
        <taxon>Cyanidiaceae</taxon>
        <taxon>Cyanidioschyzon</taxon>
    </lineage>
</organism>
<feature type="coiled-coil region" evidence="1">
    <location>
        <begin position="145"/>
        <end position="179"/>
    </location>
</feature>
<dbReference type="Proteomes" id="UP000007014">
    <property type="component" value="Chromosome 20"/>
</dbReference>
<accession>M1VIC5</accession>
<gene>
    <name evidence="3" type="ORF">CYME_CMT339C</name>
</gene>
<evidence type="ECO:0000256" key="1">
    <source>
        <dbReference type="SAM" id="Coils"/>
    </source>
</evidence>
<evidence type="ECO:0000313" key="3">
    <source>
        <dbReference type="EMBL" id="BAM83297.1"/>
    </source>
</evidence>
<proteinExistence type="predicted"/>
<feature type="region of interest" description="Disordered" evidence="2">
    <location>
        <begin position="30"/>
        <end position="49"/>
    </location>
</feature>
<dbReference type="AlphaFoldDB" id="M1VIC5"/>
<evidence type="ECO:0000256" key="2">
    <source>
        <dbReference type="SAM" id="MobiDB-lite"/>
    </source>
</evidence>
<dbReference type="KEGG" id="cme:CYME_CMT339C"/>
<protein>
    <submittedName>
        <fullName evidence="3">Uncharacterized protein</fullName>
    </submittedName>
</protein>
<dbReference type="HOGENOM" id="CLU_1186486_0_0_1"/>
<dbReference type="EMBL" id="AP006502">
    <property type="protein sequence ID" value="BAM83297.1"/>
    <property type="molecule type" value="Genomic_DNA"/>
</dbReference>